<proteinExistence type="inferred from homology"/>
<dbReference type="Pfam" id="PF03033">
    <property type="entry name" value="Glyco_transf_28"/>
    <property type="match status" value="1"/>
</dbReference>
<evidence type="ECO:0000256" key="1">
    <source>
        <dbReference type="ARBA" id="ARBA00022475"/>
    </source>
</evidence>
<evidence type="ECO:0000256" key="4">
    <source>
        <dbReference type="ARBA" id="ARBA00022679"/>
    </source>
</evidence>
<comment type="function">
    <text evidence="10">Cell wall formation. Catalyzes the transfer of a GlcNAc subunit on undecaprenyl-pyrophosphoryl-MurNAc-pentapeptide (lipid intermediate I) to form undecaprenyl-pyrophosphoryl-MurNAc-(pentapeptide)GlcNAc (lipid intermediate II).</text>
</comment>
<evidence type="ECO:0000259" key="12">
    <source>
        <dbReference type="Pfam" id="PF04101"/>
    </source>
</evidence>
<feature type="binding site" evidence="10">
    <location>
        <begin position="265"/>
        <end position="270"/>
    </location>
    <ligand>
        <name>UDP-N-acetyl-alpha-D-glucosamine</name>
        <dbReference type="ChEBI" id="CHEBI:57705"/>
    </ligand>
</feature>
<dbReference type="InterPro" id="IPR006009">
    <property type="entry name" value="GlcNAc_MurG"/>
</dbReference>
<feature type="binding site" evidence="10">
    <location>
        <position position="164"/>
    </location>
    <ligand>
        <name>UDP-N-acetyl-alpha-D-glucosamine</name>
        <dbReference type="ChEBI" id="CHEBI:57705"/>
    </ligand>
</feature>
<comment type="pathway">
    <text evidence="10">Cell wall biogenesis; peptidoglycan biosynthesis.</text>
</comment>
<evidence type="ECO:0000313" key="13">
    <source>
        <dbReference type="EMBL" id="MFC3852395.1"/>
    </source>
</evidence>
<dbReference type="EMBL" id="JBHRYR010000002">
    <property type="protein sequence ID" value="MFC3852395.1"/>
    <property type="molecule type" value="Genomic_DNA"/>
</dbReference>
<comment type="subcellular location">
    <subcellularLocation>
        <location evidence="10">Cell membrane</location>
        <topology evidence="10">Peripheral membrane protein</topology>
        <orientation evidence="10">Cytoplasmic side</orientation>
    </subcellularLocation>
</comment>
<feature type="binding site" evidence="10">
    <location>
        <position position="125"/>
    </location>
    <ligand>
        <name>UDP-N-acetyl-alpha-D-glucosamine</name>
        <dbReference type="ChEBI" id="CHEBI:57705"/>
    </ligand>
</feature>
<comment type="similarity">
    <text evidence="10">Belongs to the glycosyltransferase 28 family. MurG subfamily.</text>
</comment>
<feature type="binding site" evidence="10">
    <location>
        <position position="291"/>
    </location>
    <ligand>
        <name>UDP-N-acetyl-alpha-D-glucosamine</name>
        <dbReference type="ChEBI" id="CHEBI:57705"/>
    </ligand>
</feature>
<evidence type="ECO:0000256" key="7">
    <source>
        <dbReference type="ARBA" id="ARBA00023136"/>
    </source>
</evidence>
<accession>A0ABV7ZW13</accession>
<dbReference type="GO" id="GO:0016757">
    <property type="term" value="F:glycosyltransferase activity"/>
    <property type="evidence" value="ECO:0007669"/>
    <property type="project" value="UniProtKB-KW"/>
</dbReference>
<feature type="domain" description="Glycosyltransferase family 28 N-terminal" evidence="11">
    <location>
        <begin position="6"/>
        <end position="143"/>
    </location>
</feature>
<keyword evidence="1 10" id="KW-1003">Cell membrane</keyword>
<dbReference type="RefSeq" id="WP_380694484.1">
    <property type="nucleotide sequence ID" value="NZ_JBHRYR010000002.1"/>
</dbReference>
<feature type="binding site" evidence="10">
    <location>
        <position position="246"/>
    </location>
    <ligand>
        <name>UDP-N-acetyl-alpha-D-glucosamine</name>
        <dbReference type="ChEBI" id="CHEBI:57705"/>
    </ligand>
</feature>
<keyword evidence="5 10" id="KW-0133">Cell shape</keyword>
<evidence type="ECO:0000313" key="14">
    <source>
        <dbReference type="Proteomes" id="UP001595617"/>
    </source>
</evidence>
<keyword evidence="2 10" id="KW-0132">Cell division</keyword>
<gene>
    <name evidence="10 13" type="primary">murG</name>
    <name evidence="13" type="ORF">ACFOOG_06065</name>
</gene>
<feature type="binding site" evidence="10">
    <location>
        <position position="192"/>
    </location>
    <ligand>
        <name>UDP-N-acetyl-alpha-D-glucosamine</name>
        <dbReference type="ChEBI" id="CHEBI:57705"/>
    </ligand>
</feature>
<comment type="catalytic activity">
    <reaction evidence="10">
        <text>di-trans,octa-cis-undecaprenyl diphospho-N-acetyl-alpha-D-muramoyl-L-alanyl-D-glutamyl-meso-2,6-diaminopimeloyl-D-alanyl-D-alanine + UDP-N-acetyl-alpha-D-glucosamine = di-trans,octa-cis-undecaprenyl diphospho-[N-acetyl-alpha-D-glucosaminyl-(1-&gt;4)]-N-acetyl-alpha-D-muramoyl-L-alanyl-D-glutamyl-meso-2,6-diaminopimeloyl-D-alanyl-D-alanine + UDP + H(+)</text>
        <dbReference type="Rhea" id="RHEA:31227"/>
        <dbReference type="ChEBI" id="CHEBI:15378"/>
        <dbReference type="ChEBI" id="CHEBI:57705"/>
        <dbReference type="ChEBI" id="CHEBI:58223"/>
        <dbReference type="ChEBI" id="CHEBI:61387"/>
        <dbReference type="ChEBI" id="CHEBI:61388"/>
        <dbReference type="EC" id="2.4.1.227"/>
    </reaction>
</comment>
<organism evidence="13 14">
    <name type="scientific">Saccharospirillum mangrovi</name>
    <dbReference type="NCBI Taxonomy" id="2161747"/>
    <lineage>
        <taxon>Bacteria</taxon>
        <taxon>Pseudomonadati</taxon>
        <taxon>Pseudomonadota</taxon>
        <taxon>Gammaproteobacteria</taxon>
        <taxon>Oceanospirillales</taxon>
        <taxon>Saccharospirillaceae</taxon>
        <taxon>Saccharospirillum</taxon>
    </lineage>
</organism>
<evidence type="ECO:0000259" key="11">
    <source>
        <dbReference type="Pfam" id="PF03033"/>
    </source>
</evidence>
<evidence type="ECO:0000256" key="3">
    <source>
        <dbReference type="ARBA" id="ARBA00022676"/>
    </source>
</evidence>
<feature type="binding site" evidence="10">
    <location>
        <begin position="13"/>
        <end position="15"/>
    </location>
    <ligand>
        <name>UDP-N-acetyl-alpha-D-glucosamine</name>
        <dbReference type="ChEBI" id="CHEBI:57705"/>
    </ligand>
</feature>
<dbReference type="EC" id="2.4.1.227" evidence="10"/>
<keyword evidence="8 10" id="KW-0131">Cell cycle</keyword>
<dbReference type="Gene3D" id="3.40.50.2000">
    <property type="entry name" value="Glycogen Phosphorylase B"/>
    <property type="match status" value="2"/>
</dbReference>
<reference evidence="14" key="1">
    <citation type="journal article" date="2019" name="Int. J. Syst. Evol. Microbiol.">
        <title>The Global Catalogue of Microorganisms (GCM) 10K type strain sequencing project: providing services to taxonomists for standard genome sequencing and annotation.</title>
        <authorList>
            <consortium name="The Broad Institute Genomics Platform"/>
            <consortium name="The Broad Institute Genome Sequencing Center for Infectious Disease"/>
            <person name="Wu L."/>
            <person name="Ma J."/>
        </authorList>
    </citation>
    <scope>NUCLEOTIDE SEQUENCE [LARGE SCALE GENOMIC DNA]</scope>
    <source>
        <strain evidence="14">IBRC 10765</strain>
    </source>
</reference>
<keyword evidence="7 10" id="KW-0472">Membrane</keyword>
<sequence>MTEPRVLIMAGGTGGHVFPALAVAERLQQRHVAVAWLGTAKGIENTVVPAAGLTLHRLTVTGVRGKSGMTRILAPWFIVQSIWQAWRLIQQLKPQAVLGMGGYASGPGGIAAWLSRVPLIIHEQNAVAGTTNRLLSRFARTVLSAFPRAFGPDVAAQVVGNPVRAELCDVASPVQRGLGMKKPYRLLVLGGSQGALAINQCVPKALALLAEDERPQVLHQCGAVHLAATEQAYAEANVVAQVTPFIDDMGAALLNADAVVARAGALTVAEIAAVGLGSILIPFPHAIDDHQTANAQTLADIGAATLLQQDKMTPDTLARALEELLQHETLLNRAAAARAAGMPEATERVVRELEKYMGEKA</sequence>
<dbReference type="NCBIfam" id="TIGR01133">
    <property type="entry name" value="murG"/>
    <property type="match status" value="1"/>
</dbReference>
<dbReference type="CDD" id="cd03785">
    <property type="entry name" value="GT28_MurG"/>
    <property type="match status" value="1"/>
</dbReference>
<keyword evidence="6 10" id="KW-0573">Peptidoglycan synthesis</keyword>
<dbReference type="Proteomes" id="UP001595617">
    <property type="component" value="Unassembled WGS sequence"/>
</dbReference>
<evidence type="ECO:0000256" key="8">
    <source>
        <dbReference type="ARBA" id="ARBA00023306"/>
    </source>
</evidence>
<feature type="domain" description="Glycosyl transferase family 28 C-terminal" evidence="12">
    <location>
        <begin position="186"/>
        <end position="348"/>
    </location>
</feature>
<keyword evidence="14" id="KW-1185">Reference proteome</keyword>
<protein>
    <recommendedName>
        <fullName evidence="10">UDP-N-acetylglucosamine--N-acetylmuramyl-(pentapeptide) pyrophosphoryl-undecaprenol N-acetylglucosamine transferase</fullName>
        <ecNumber evidence="10">2.4.1.227</ecNumber>
    </recommendedName>
    <alternativeName>
        <fullName evidence="10">Undecaprenyl-PP-MurNAc-pentapeptide-UDPGlcNAc GlcNAc transferase</fullName>
    </alternativeName>
</protein>
<evidence type="ECO:0000256" key="10">
    <source>
        <dbReference type="HAMAP-Rule" id="MF_00033"/>
    </source>
</evidence>
<comment type="caution">
    <text evidence="13">The sequence shown here is derived from an EMBL/GenBank/DDBJ whole genome shotgun (WGS) entry which is preliminary data.</text>
</comment>
<keyword evidence="3 10" id="KW-0328">Glycosyltransferase</keyword>
<keyword evidence="4 10" id="KW-0808">Transferase</keyword>
<dbReference type="PANTHER" id="PTHR21015">
    <property type="entry name" value="UDP-N-ACETYLGLUCOSAMINE--N-ACETYLMURAMYL-(PENTAPEPTIDE) PYROPHOSPHORYL-UNDECAPRENOL N-ACETYLGLUCOSAMINE TRANSFERASE 1"/>
    <property type="match status" value="1"/>
</dbReference>
<name>A0ABV7ZW13_9GAMM</name>
<keyword evidence="9 10" id="KW-0961">Cell wall biogenesis/degradation</keyword>
<dbReference type="SUPFAM" id="SSF53756">
    <property type="entry name" value="UDP-Glycosyltransferase/glycogen phosphorylase"/>
    <property type="match status" value="1"/>
</dbReference>
<evidence type="ECO:0000256" key="6">
    <source>
        <dbReference type="ARBA" id="ARBA00022984"/>
    </source>
</evidence>
<evidence type="ECO:0000256" key="9">
    <source>
        <dbReference type="ARBA" id="ARBA00023316"/>
    </source>
</evidence>
<evidence type="ECO:0000256" key="2">
    <source>
        <dbReference type="ARBA" id="ARBA00022618"/>
    </source>
</evidence>
<dbReference type="InterPro" id="IPR007235">
    <property type="entry name" value="Glyco_trans_28_C"/>
</dbReference>
<dbReference type="PANTHER" id="PTHR21015:SF22">
    <property type="entry name" value="GLYCOSYLTRANSFERASE"/>
    <property type="match status" value="1"/>
</dbReference>
<evidence type="ECO:0000256" key="5">
    <source>
        <dbReference type="ARBA" id="ARBA00022960"/>
    </source>
</evidence>
<dbReference type="InterPro" id="IPR004276">
    <property type="entry name" value="GlycoTrans_28_N"/>
</dbReference>
<dbReference type="HAMAP" id="MF_00033">
    <property type="entry name" value="MurG"/>
    <property type="match status" value="1"/>
</dbReference>
<dbReference type="Pfam" id="PF04101">
    <property type="entry name" value="Glyco_tran_28_C"/>
    <property type="match status" value="1"/>
</dbReference>